<dbReference type="SUPFAM" id="SSF55785">
    <property type="entry name" value="PYP-like sensor domain (PAS domain)"/>
    <property type="match status" value="1"/>
</dbReference>
<dbReference type="NCBIfam" id="TIGR00229">
    <property type="entry name" value="sensory_box"/>
    <property type="match status" value="1"/>
</dbReference>
<dbReference type="SUPFAM" id="SSF52172">
    <property type="entry name" value="CheY-like"/>
    <property type="match status" value="1"/>
</dbReference>
<feature type="domain" description="Response regulatory" evidence="7">
    <location>
        <begin position="13"/>
        <end position="129"/>
    </location>
</feature>
<dbReference type="Pfam" id="PF02518">
    <property type="entry name" value="HATPase_c"/>
    <property type="match status" value="1"/>
</dbReference>
<feature type="modified residue" description="4-aspartylphosphate" evidence="4">
    <location>
        <position position="62"/>
    </location>
</feature>
<evidence type="ECO:0000259" key="9">
    <source>
        <dbReference type="PROSITE" id="PS50113"/>
    </source>
</evidence>
<dbReference type="PROSITE" id="PS50112">
    <property type="entry name" value="PAS"/>
    <property type="match status" value="1"/>
</dbReference>
<dbReference type="SMART" id="SM00091">
    <property type="entry name" value="PAS"/>
    <property type="match status" value="1"/>
</dbReference>
<evidence type="ECO:0000256" key="4">
    <source>
        <dbReference type="PROSITE-ProRule" id="PRU00169"/>
    </source>
</evidence>
<dbReference type="Pfam" id="PF13426">
    <property type="entry name" value="PAS_9"/>
    <property type="match status" value="1"/>
</dbReference>
<dbReference type="SMART" id="SM00448">
    <property type="entry name" value="REC"/>
    <property type="match status" value="1"/>
</dbReference>
<dbReference type="PANTHER" id="PTHR43547:SF2">
    <property type="entry name" value="HYBRID SIGNAL TRANSDUCTION HISTIDINE KINASE C"/>
    <property type="match status" value="1"/>
</dbReference>
<keyword evidence="10" id="KW-0808">Transferase</keyword>
<comment type="catalytic activity">
    <reaction evidence="1">
        <text>ATP + protein L-histidine = ADP + protein N-phospho-L-histidine.</text>
        <dbReference type="EC" id="2.7.13.3"/>
    </reaction>
</comment>
<feature type="domain" description="Histidine kinase" evidence="6">
    <location>
        <begin position="309"/>
        <end position="520"/>
    </location>
</feature>
<dbReference type="CDD" id="cd19920">
    <property type="entry name" value="REC_PA4781-like"/>
    <property type="match status" value="1"/>
</dbReference>
<feature type="coiled-coil region" evidence="5">
    <location>
        <begin position="138"/>
        <end position="165"/>
    </location>
</feature>
<evidence type="ECO:0000256" key="2">
    <source>
        <dbReference type="ARBA" id="ARBA00012438"/>
    </source>
</evidence>
<dbReference type="InterPro" id="IPR036890">
    <property type="entry name" value="HATPase_C_sf"/>
</dbReference>
<feature type="domain" description="PAC" evidence="9">
    <location>
        <begin position="246"/>
        <end position="296"/>
    </location>
</feature>
<evidence type="ECO:0000313" key="11">
    <source>
        <dbReference type="Proteomes" id="UP000030700"/>
    </source>
</evidence>
<dbReference type="Gene3D" id="1.10.287.130">
    <property type="match status" value="1"/>
</dbReference>
<dbReference type="PANTHER" id="PTHR43547">
    <property type="entry name" value="TWO-COMPONENT HISTIDINE KINASE"/>
    <property type="match status" value="1"/>
</dbReference>
<dbReference type="SMART" id="SM00388">
    <property type="entry name" value="HisKA"/>
    <property type="match status" value="1"/>
</dbReference>
<dbReference type="CDD" id="cd00082">
    <property type="entry name" value="HisKA"/>
    <property type="match status" value="1"/>
</dbReference>
<evidence type="ECO:0000259" key="6">
    <source>
        <dbReference type="PROSITE" id="PS50109"/>
    </source>
</evidence>
<dbReference type="InterPro" id="IPR005467">
    <property type="entry name" value="His_kinase_dom"/>
</dbReference>
<dbReference type="SMART" id="SM00387">
    <property type="entry name" value="HATPase_c"/>
    <property type="match status" value="1"/>
</dbReference>
<keyword evidence="5" id="KW-0175">Coiled coil</keyword>
<evidence type="ECO:0000313" key="10">
    <source>
        <dbReference type="EMBL" id="GAK49956.1"/>
    </source>
</evidence>
<dbReference type="CDD" id="cd00075">
    <property type="entry name" value="HATPase"/>
    <property type="match status" value="1"/>
</dbReference>
<dbReference type="InterPro" id="IPR000700">
    <property type="entry name" value="PAS-assoc_C"/>
</dbReference>
<dbReference type="STRING" id="1499966.U14_01181"/>
<evidence type="ECO:0000256" key="3">
    <source>
        <dbReference type="ARBA" id="ARBA00022553"/>
    </source>
</evidence>
<accession>A0A0S6VV59</accession>
<dbReference type="CDD" id="cd00130">
    <property type="entry name" value="PAS"/>
    <property type="match status" value="1"/>
</dbReference>
<proteinExistence type="predicted"/>
<dbReference type="PRINTS" id="PR00344">
    <property type="entry name" value="BCTRLSENSOR"/>
</dbReference>
<dbReference type="InterPro" id="IPR035965">
    <property type="entry name" value="PAS-like_dom_sf"/>
</dbReference>
<organism evidence="10">
    <name type="scientific">Candidatus Moduliflexus flocculans</name>
    <dbReference type="NCBI Taxonomy" id="1499966"/>
    <lineage>
        <taxon>Bacteria</taxon>
        <taxon>Candidatus Moduliflexota</taxon>
        <taxon>Candidatus Moduliflexia</taxon>
        <taxon>Candidatus Moduliflexales</taxon>
        <taxon>Candidatus Moduliflexaceae</taxon>
    </lineage>
</organism>
<dbReference type="Gene3D" id="3.30.565.10">
    <property type="entry name" value="Histidine kinase-like ATPase, C-terminal domain"/>
    <property type="match status" value="1"/>
</dbReference>
<dbReference type="PROSITE" id="PS50109">
    <property type="entry name" value="HIS_KIN"/>
    <property type="match status" value="1"/>
</dbReference>
<reference evidence="10" key="1">
    <citation type="journal article" date="2015" name="PeerJ">
        <title>First genomic representation of candidate bacterial phylum KSB3 points to enhanced environmental sensing as a trigger of wastewater bulking.</title>
        <authorList>
            <person name="Sekiguchi Y."/>
            <person name="Ohashi A."/>
            <person name="Parks D.H."/>
            <person name="Yamauchi T."/>
            <person name="Tyson G.W."/>
            <person name="Hugenholtz P."/>
        </authorList>
    </citation>
    <scope>NUCLEOTIDE SEQUENCE [LARGE SCALE GENOMIC DNA]</scope>
</reference>
<dbReference type="Pfam" id="PF00072">
    <property type="entry name" value="Response_reg"/>
    <property type="match status" value="1"/>
</dbReference>
<sequence length="520" mass="58872">MELAQRTTPKIATVLIVDDNPTNLGVLTNYLKAYGYKTPIASNGELALRRARHICPDLILLDVLLPGIDGFETCRRLKADETTKDIPIIFMTALTSPEDKLKGFGAGGVDYIAKPFHQEEVLARVATHVHIRELTHHLQQQTLELAGANIEIRALNDRLRAENLRVSADLRESEYKYQTLVEEITDGYFVLQDERIVFANQAFCRMHGYQVDEVLGKEFVWFVDPESRNEVADAYRHNRDMMSVSHLFEYLRLTKTGESLFTEMTAKTIPHEKAFVDIGICRDITERVQMEQRMREAERMAYIGRLTTSLSHEIRNPLSAIKLNLQILKKNQHFSENDRRRLDISVTEVIRLEGILKELLDFAKPLHVHPVECHVNALLSACLDLLSAQFDQKQLTLVSSFDPDIPPLQADGEKLSQAIMNLLLNAFDASDHNGTIWVSSQYHRAEAGKRPTVEIAIEDDGCGIARKQLRNIFEPFFTTKSHGTGLGLTNVKRIIETHGGSIDAANRHPKGASFRVYLPV</sequence>
<dbReference type="Proteomes" id="UP000030700">
    <property type="component" value="Unassembled WGS sequence"/>
</dbReference>
<dbReference type="InterPro" id="IPR004358">
    <property type="entry name" value="Sig_transdc_His_kin-like_C"/>
</dbReference>
<gene>
    <name evidence="10" type="ORF">U14_01181</name>
</gene>
<dbReference type="InterPro" id="IPR003594">
    <property type="entry name" value="HATPase_dom"/>
</dbReference>
<dbReference type="Pfam" id="PF00512">
    <property type="entry name" value="HisKA"/>
    <property type="match status" value="1"/>
</dbReference>
<protein>
    <recommendedName>
        <fullName evidence="2">histidine kinase</fullName>
        <ecNumber evidence="2">2.7.13.3</ecNumber>
    </recommendedName>
</protein>
<dbReference type="AlphaFoldDB" id="A0A0S6VV59"/>
<evidence type="ECO:0000256" key="1">
    <source>
        <dbReference type="ARBA" id="ARBA00000085"/>
    </source>
</evidence>
<dbReference type="HOGENOM" id="CLU_000445_114_72_0"/>
<dbReference type="GO" id="GO:0000155">
    <property type="term" value="F:phosphorelay sensor kinase activity"/>
    <property type="evidence" value="ECO:0007669"/>
    <property type="project" value="InterPro"/>
</dbReference>
<evidence type="ECO:0000259" key="7">
    <source>
        <dbReference type="PROSITE" id="PS50110"/>
    </source>
</evidence>
<evidence type="ECO:0000256" key="5">
    <source>
        <dbReference type="SAM" id="Coils"/>
    </source>
</evidence>
<feature type="domain" description="PAS" evidence="8">
    <location>
        <begin position="173"/>
        <end position="236"/>
    </location>
</feature>
<dbReference type="InterPro" id="IPR000014">
    <property type="entry name" value="PAS"/>
</dbReference>
<keyword evidence="10" id="KW-0418">Kinase</keyword>
<name>A0A0S6VV59_9BACT</name>
<dbReference type="InterPro" id="IPR036097">
    <property type="entry name" value="HisK_dim/P_sf"/>
</dbReference>
<keyword evidence="11" id="KW-1185">Reference proteome</keyword>
<dbReference type="Gene3D" id="3.40.50.2300">
    <property type="match status" value="1"/>
</dbReference>
<dbReference type="SUPFAM" id="SSF47384">
    <property type="entry name" value="Homodimeric domain of signal transducing histidine kinase"/>
    <property type="match status" value="1"/>
</dbReference>
<dbReference type="Gene3D" id="3.30.450.20">
    <property type="entry name" value="PAS domain"/>
    <property type="match status" value="1"/>
</dbReference>
<evidence type="ECO:0000259" key="8">
    <source>
        <dbReference type="PROSITE" id="PS50112"/>
    </source>
</evidence>
<dbReference type="PROSITE" id="PS50110">
    <property type="entry name" value="RESPONSE_REGULATORY"/>
    <property type="match status" value="1"/>
</dbReference>
<dbReference type="InterPro" id="IPR003661">
    <property type="entry name" value="HisK_dim/P_dom"/>
</dbReference>
<dbReference type="InterPro" id="IPR001789">
    <property type="entry name" value="Sig_transdc_resp-reg_receiver"/>
</dbReference>
<dbReference type="PROSITE" id="PS50113">
    <property type="entry name" value="PAC"/>
    <property type="match status" value="1"/>
</dbReference>
<keyword evidence="3 4" id="KW-0597">Phosphoprotein</keyword>
<dbReference type="EMBL" id="DF820455">
    <property type="protein sequence ID" value="GAK49956.1"/>
    <property type="molecule type" value="Genomic_DNA"/>
</dbReference>
<dbReference type="EC" id="2.7.13.3" evidence="2"/>
<dbReference type="InterPro" id="IPR011006">
    <property type="entry name" value="CheY-like_superfamily"/>
</dbReference>
<dbReference type="SUPFAM" id="SSF55874">
    <property type="entry name" value="ATPase domain of HSP90 chaperone/DNA topoisomerase II/histidine kinase"/>
    <property type="match status" value="1"/>
</dbReference>